<evidence type="ECO:0000313" key="1">
    <source>
        <dbReference type="EMBL" id="KAK1865712.1"/>
    </source>
</evidence>
<reference evidence="1" key="1">
    <citation type="submission" date="2019-11" db="EMBL/GenBank/DDBJ databases">
        <title>Nori genome reveals adaptations in red seaweeds to the harsh intertidal environment.</title>
        <authorList>
            <person name="Wang D."/>
            <person name="Mao Y."/>
        </authorList>
    </citation>
    <scope>NUCLEOTIDE SEQUENCE</scope>
    <source>
        <tissue evidence="1">Gametophyte</tissue>
    </source>
</reference>
<accession>A0ACC3C6D4</accession>
<keyword evidence="2" id="KW-1185">Reference proteome</keyword>
<name>A0ACC3C6D4_PYRYE</name>
<sequence length="247" mass="25692">MAAAAAAAAGTTTAFVAPTSLAGVRATSWAGAAVCSPAAAGGAAAAAAAGTAMAAEPYASSSSPVRVPVPPPPPAVEPESVETPKSHAVPFMKKPEGLIDSQDGFTGFDPFFISNWLDQAWAAKGELKNGRVAMLACVGWFVAEFVHLPHPRLANPVALEAARDIPRGLWATIIICISLVEILTFPKMLESDRRAGDLDFDPLKLDSPAMRLREVKHGRLAMLSILALVIQQSNVHKPTIGALLGTL</sequence>
<comment type="caution">
    <text evidence="1">The sequence shown here is derived from an EMBL/GenBank/DDBJ whole genome shotgun (WGS) entry which is preliminary data.</text>
</comment>
<dbReference type="EMBL" id="CM020619">
    <property type="protein sequence ID" value="KAK1865712.1"/>
    <property type="molecule type" value="Genomic_DNA"/>
</dbReference>
<proteinExistence type="predicted"/>
<gene>
    <name evidence="1" type="ORF">I4F81_008238</name>
</gene>
<protein>
    <submittedName>
        <fullName evidence="1">Uncharacterized protein</fullName>
    </submittedName>
</protein>
<organism evidence="1 2">
    <name type="scientific">Pyropia yezoensis</name>
    <name type="common">Susabi-nori</name>
    <name type="synonym">Porphyra yezoensis</name>
    <dbReference type="NCBI Taxonomy" id="2788"/>
    <lineage>
        <taxon>Eukaryota</taxon>
        <taxon>Rhodophyta</taxon>
        <taxon>Bangiophyceae</taxon>
        <taxon>Bangiales</taxon>
        <taxon>Bangiaceae</taxon>
        <taxon>Pyropia</taxon>
    </lineage>
</organism>
<evidence type="ECO:0000313" key="2">
    <source>
        <dbReference type="Proteomes" id="UP000798662"/>
    </source>
</evidence>
<dbReference type="Proteomes" id="UP000798662">
    <property type="component" value="Chromosome 2"/>
</dbReference>